<evidence type="ECO:0000259" key="1">
    <source>
        <dbReference type="PROSITE" id="PS50181"/>
    </source>
</evidence>
<dbReference type="EMBL" id="JABAYA010000183">
    <property type="protein sequence ID" value="KAF7722665.1"/>
    <property type="molecule type" value="Genomic_DNA"/>
</dbReference>
<feature type="domain" description="F-box" evidence="1">
    <location>
        <begin position="17"/>
        <end position="62"/>
    </location>
</feature>
<dbReference type="InterPro" id="IPR032675">
    <property type="entry name" value="LRR_dom_sf"/>
</dbReference>
<dbReference type="SUPFAM" id="SSF52047">
    <property type="entry name" value="RNI-like"/>
    <property type="match status" value="1"/>
</dbReference>
<name>A0A8H7BN76_9FUNG</name>
<accession>A0A8H7BN76</accession>
<comment type="caution">
    <text evidence="2">The sequence shown here is derived from an EMBL/GenBank/DDBJ whole genome shotgun (WGS) entry which is preliminary data.</text>
</comment>
<evidence type="ECO:0000313" key="2">
    <source>
        <dbReference type="EMBL" id="KAF7722665.1"/>
    </source>
</evidence>
<reference evidence="2" key="1">
    <citation type="submission" date="2020-01" db="EMBL/GenBank/DDBJ databases">
        <title>Genome Sequencing of Three Apophysomyces-Like Fungal Strains Confirms a Novel Fungal Genus in the Mucoromycota with divergent Burkholderia-like Endosymbiotic Bacteria.</title>
        <authorList>
            <person name="Stajich J.E."/>
            <person name="Macias A.M."/>
            <person name="Carter-House D."/>
            <person name="Lovett B."/>
            <person name="Kasson L.R."/>
            <person name="Berry K."/>
            <person name="Grigoriev I."/>
            <person name="Chang Y."/>
            <person name="Spatafora J."/>
            <person name="Kasson M.T."/>
        </authorList>
    </citation>
    <scope>NUCLEOTIDE SEQUENCE</scope>
    <source>
        <strain evidence="2">NRRL A-21654</strain>
    </source>
</reference>
<proteinExistence type="predicted"/>
<dbReference type="InterPro" id="IPR036047">
    <property type="entry name" value="F-box-like_dom_sf"/>
</dbReference>
<protein>
    <recommendedName>
        <fullName evidence="1">F-box domain-containing protein</fullName>
    </recommendedName>
</protein>
<organism evidence="2 3">
    <name type="scientific">Apophysomyces ossiformis</name>
    <dbReference type="NCBI Taxonomy" id="679940"/>
    <lineage>
        <taxon>Eukaryota</taxon>
        <taxon>Fungi</taxon>
        <taxon>Fungi incertae sedis</taxon>
        <taxon>Mucoromycota</taxon>
        <taxon>Mucoromycotina</taxon>
        <taxon>Mucoromycetes</taxon>
        <taxon>Mucorales</taxon>
        <taxon>Mucorineae</taxon>
        <taxon>Mucoraceae</taxon>
        <taxon>Apophysomyces</taxon>
    </lineage>
</organism>
<gene>
    <name evidence="2" type="ORF">EC973_002876</name>
</gene>
<keyword evidence="3" id="KW-1185">Reference proteome</keyword>
<dbReference type="Proteomes" id="UP000605846">
    <property type="component" value="Unassembled WGS sequence"/>
</dbReference>
<evidence type="ECO:0000313" key="3">
    <source>
        <dbReference type="Proteomes" id="UP000605846"/>
    </source>
</evidence>
<dbReference type="PANTHER" id="PTHR38926">
    <property type="entry name" value="F-BOX DOMAIN CONTAINING PROTEIN, EXPRESSED"/>
    <property type="match status" value="1"/>
</dbReference>
<dbReference type="OrthoDB" id="2384815at2759"/>
<dbReference type="Gene3D" id="3.80.10.10">
    <property type="entry name" value="Ribonuclease Inhibitor"/>
    <property type="match status" value="2"/>
</dbReference>
<dbReference type="Pfam" id="PF12937">
    <property type="entry name" value="F-box-like"/>
    <property type="match status" value="1"/>
</dbReference>
<dbReference type="SUPFAM" id="SSF81383">
    <property type="entry name" value="F-box domain"/>
    <property type="match status" value="1"/>
</dbReference>
<dbReference type="AlphaFoldDB" id="A0A8H7BN76"/>
<dbReference type="InterPro" id="IPR001810">
    <property type="entry name" value="F-box_dom"/>
</dbReference>
<dbReference type="PROSITE" id="PS50181">
    <property type="entry name" value="FBOX"/>
    <property type="match status" value="1"/>
</dbReference>
<dbReference type="PANTHER" id="PTHR38926:SF5">
    <property type="entry name" value="F-BOX AND LEUCINE-RICH REPEAT PROTEIN 6"/>
    <property type="match status" value="1"/>
</dbReference>
<sequence>MTGSILLESAKDHSVHKTSINDLPREILQKIAVRLTQRTVVNLVYVCRLWNAILTPLLYKHIEIYSTDQFHQLHRAILSTASNRQLGRLVQEIWFSKEFDENAHILSLQEVTSRNEAWYCSGLSSFLQEWEGLQKIHIEYRLRSPVALSSQFLRDRLLTLTMNIVQMEEWIDVISSFPCLQVLDMYFIANEENETEGKVSFAQLETLQNNLVHLQSLTMEHLRINGDIPKEIVPCESVRSLSLSVKEGTRWGQYFAEKYTKLEYLEIMDTYEIPVHTDNELQPLVRSCHHLRTFLIDNEPAYRFVLRSLGERAAQLGYISYLGNDGSWLSESIQCFHKTLSTVHLYSDIELPIEETVDHLKTCPSLADLRLVCASDTLFIDWLLDELGGLQHLHLSGDYVVIKARDSATIPHKLKTLIMLVRHTEDSVYTYLSRCCPHLSTLDCWYSKDDHRPRKICYPNPGLKHLGINVQGDCIYQIKKVAEVESIWEWNEAHQSFVEKKQNRTCTQWYRKLNGTIVRFSSSAVAKFFNDQNDRINTIHTGIAQQSNQKSEVSYTLPVVSIVCHYVEEITLNWACIFN</sequence>